<comment type="caution">
    <text evidence="1">The sequence shown here is derived from an EMBL/GenBank/DDBJ whole genome shotgun (WGS) entry which is preliminary data.</text>
</comment>
<proteinExistence type="predicted"/>
<dbReference type="Proteomes" id="UP000034947">
    <property type="component" value="Unassembled WGS sequence"/>
</dbReference>
<evidence type="ECO:0000313" key="1">
    <source>
        <dbReference type="EMBL" id="KKK16208.1"/>
    </source>
</evidence>
<name>A0A0F8U9K7_9EURO</name>
<dbReference type="EMBL" id="JYKN01002479">
    <property type="protein sequence ID" value="KKK16208.1"/>
    <property type="molecule type" value="Genomic_DNA"/>
</dbReference>
<dbReference type="VEuPathDB" id="FungiDB:P175DRAFT_0501582"/>
<keyword evidence="2" id="KW-1185">Reference proteome</keyword>
<protein>
    <recommendedName>
        <fullName evidence="3">Peptidase A2 domain-containing protein</fullName>
    </recommendedName>
</protein>
<sequence>MDLPEKFPPSMVLAGVADHLHDYHSELRVSLSSNHVAYEEALVATLDCVRGLKDRILLPTTNPARREALRRKALENKNLENTRISSSRPIRTSGKLESADFPEPLSPERRALLKKKLLAENMPPPQDHYVLELRALRTENTLVAIVGNARITAIDWDLGMPECHLKGIEMLWDTGATSTIITKDLLGQDFQAHLSDTIHAPYKNQNGTRVQISVNLEFTNALFSMDIVAWVVGKEALPPNTRPGVILGQKDCINAIQYRSIPRTILEARGESVNEMFWGDLILESYVDFDGTLKEIV</sequence>
<evidence type="ECO:0000313" key="2">
    <source>
        <dbReference type="Proteomes" id="UP000034947"/>
    </source>
</evidence>
<reference evidence="1 2" key="1">
    <citation type="submission" date="2015-02" db="EMBL/GenBank/DDBJ databases">
        <title>Draft Genome Sequences of Two Closely-Related Aflatoxigenic Aspergillus Species Obtained from the Cote d'Ivoire.</title>
        <authorList>
            <person name="Moore G.G."/>
            <person name="Beltz S.B."/>
            <person name="Mack B.M."/>
        </authorList>
    </citation>
    <scope>NUCLEOTIDE SEQUENCE [LARGE SCALE GENOMIC DNA]</scope>
    <source>
        <strain evidence="1 2">SRRC1432</strain>
    </source>
</reference>
<dbReference type="OrthoDB" id="4653208at2759"/>
<organism evidence="1 2">
    <name type="scientific">Aspergillus ochraceoroseus</name>
    <dbReference type="NCBI Taxonomy" id="138278"/>
    <lineage>
        <taxon>Eukaryota</taxon>
        <taxon>Fungi</taxon>
        <taxon>Dikarya</taxon>
        <taxon>Ascomycota</taxon>
        <taxon>Pezizomycotina</taxon>
        <taxon>Eurotiomycetes</taxon>
        <taxon>Eurotiomycetidae</taxon>
        <taxon>Eurotiales</taxon>
        <taxon>Aspergillaceae</taxon>
        <taxon>Aspergillus</taxon>
        <taxon>Aspergillus subgen. Nidulantes</taxon>
    </lineage>
</organism>
<evidence type="ECO:0008006" key="3">
    <source>
        <dbReference type="Google" id="ProtNLM"/>
    </source>
</evidence>
<dbReference type="AlphaFoldDB" id="A0A0F8U9K7"/>
<accession>A0A0F8U9K7</accession>
<gene>
    <name evidence="1" type="ORF">AOCH_007756</name>
</gene>